<name>A0A2H3BY42_9AGAR</name>
<evidence type="ECO:0000313" key="2">
    <source>
        <dbReference type="EMBL" id="PBK67966.1"/>
    </source>
</evidence>
<dbReference type="CDD" id="cd19359">
    <property type="entry name" value="TenA_C_Bt3146-like"/>
    <property type="match status" value="1"/>
</dbReference>
<dbReference type="EMBL" id="KZ293434">
    <property type="protein sequence ID" value="PBK67966.1"/>
    <property type="molecule type" value="Genomic_DNA"/>
</dbReference>
<dbReference type="SUPFAM" id="SSF48613">
    <property type="entry name" value="Heme oxygenase-like"/>
    <property type="match status" value="1"/>
</dbReference>
<dbReference type="Proteomes" id="UP000218334">
    <property type="component" value="Unassembled WGS sequence"/>
</dbReference>
<dbReference type="STRING" id="1076256.A0A2H3BY42"/>
<dbReference type="AlphaFoldDB" id="A0A2H3BY42"/>
<dbReference type="GO" id="GO:0006772">
    <property type="term" value="P:thiamine metabolic process"/>
    <property type="evidence" value="ECO:0007669"/>
    <property type="project" value="UniProtKB-ARBA"/>
</dbReference>
<dbReference type="Gene3D" id="1.20.910.10">
    <property type="entry name" value="Heme oxygenase-like"/>
    <property type="match status" value="1"/>
</dbReference>
<sequence length="285" mass="32698">MTATSGRASTILHTLGLDSESKRGPFKLKAVSLDDDRPPIPLPKPEGPRAQHTLIEQLIINNQYVWRKFMANQFCADGYKSPANKFDDKFRAMSKQDYLYLIEYVRFVNFRSLQEPSAHTEDGLSDMVSDLNKNVKDVQDYFDSCIKDMQINGDDLLEESASTTVLGYSSWEQLCAMTDDAFSNFIRAVPCVYGWNKIAQRLKQEGPGETDTLFYNYWFLQNLDSGSADRLSQFLEDNRSKYESPGSMEKWNAAFRQACLFETAFFKAAQRGDWDQIDKRLRDAL</sequence>
<dbReference type="Pfam" id="PF03070">
    <property type="entry name" value="TENA_THI-4"/>
    <property type="match status" value="1"/>
</dbReference>
<feature type="domain" description="Thiaminase-2/PQQC" evidence="1">
    <location>
        <begin position="88"/>
        <end position="269"/>
    </location>
</feature>
<evidence type="ECO:0000313" key="3">
    <source>
        <dbReference type="Proteomes" id="UP000218334"/>
    </source>
</evidence>
<protein>
    <recommendedName>
        <fullName evidence="1">Thiaminase-2/PQQC domain-containing protein</fullName>
    </recommendedName>
</protein>
<dbReference type="InterPro" id="IPR016084">
    <property type="entry name" value="Haem_Oase-like_multi-hlx"/>
</dbReference>
<proteinExistence type="predicted"/>
<gene>
    <name evidence="2" type="ORF">ARMSODRAFT_1005005</name>
</gene>
<keyword evidence="3" id="KW-1185">Reference proteome</keyword>
<accession>A0A2H3BY42</accession>
<evidence type="ECO:0000259" key="1">
    <source>
        <dbReference type="Pfam" id="PF03070"/>
    </source>
</evidence>
<dbReference type="InterPro" id="IPR004305">
    <property type="entry name" value="Thiaminase-2/PQQC"/>
</dbReference>
<organism evidence="2 3">
    <name type="scientific">Armillaria solidipes</name>
    <dbReference type="NCBI Taxonomy" id="1076256"/>
    <lineage>
        <taxon>Eukaryota</taxon>
        <taxon>Fungi</taxon>
        <taxon>Dikarya</taxon>
        <taxon>Basidiomycota</taxon>
        <taxon>Agaricomycotina</taxon>
        <taxon>Agaricomycetes</taxon>
        <taxon>Agaricomycetidae</taxon>
        <taxon>Agaricales</taxon>
        <taxon>Marasmiineae</taxon>
        <taxon>Physalacriaceae</taxon>
        <taxon>Armillaria</taxon>
    </lineage>
</organism>
<reference evidence="3" key="1">
    <citation type="journal article" date="2017" name="Nat. Ecol. Evol.">
        <title>Genome expansion and lineage-specific genetic innovations in the forest pathogenic fungi Armillaria.</title>
        <authorList>
            <person name="Sipos G."/>
            <person name="Prasanna A.N."/>
            <person name="Walter M.C."/>
            <person name="O'Connor E."/>
            <person name="Balint B."/>
            <person name="Krizsan K."/>
            <person name="Kiss B."/>
            <person name="Hess J."/>
            <person name="Varga T."/>
            <person name="Slot J."/>
            <person name="Riley R."/>
            <person name="Boka B."/>
            <person name="Rigling D."/>
            <person name="Barry K."/>
            <person name="Lee J."/>
            <person name="Mihaltcheva S."/>
            <person name="LaButti K."/>
            <person name="Lipzen A."/>
            <person name="Waldron R."/>
            <person name="Moloney N.M."/>
            <person name="Sperisen C."/>
            <person name="Kredics L."/>
            <person name="Vagvoelgyi C."/>
            <person name="Patrignani A."/>
            <person name="Fitzpatrick D."/>
            <person name="Nagy I."/>
            <person name="Doyle S."/>
            <person name="Anderson J.B."/>
            <person name="Grigoriev I.V."/>
            <person name="Gueldener U."/>
            <person name="Muensterkoetter M."/>
            <person name="Nagy L.G."/>
        </authorList>
    </citation>
    <scope>NUCLEOTIDE SEQUENCE [LARGE SCALE GENOMIC DNA]</scope>
    <source>
        <strain evidence="3">28-4</strain>
    </source>
</reference>